<proteinExistence type="predicted"/>
<accession>A0A0K2UF95</accession>
<sequence>MKQLIVYDSFPILQRTKHNFLGY</sequence>
<name>A0A0K2UF95_LEPSM</name>
<dbReference type="AlphaFoldDB" id="A0A0K2UF95"/>
<dbReference type="EMBL" id="HACA01019399">
    <property type="protein sequence ID" value="CDW36760.1"/>
    <property type="molecule type" value="Transcribed_RNA"/>
</dbReference>
<organism evidence="1">
    <name type="scientific">Lepeophtheirus salmonis</name>
    <name type="common">Salmon louse</name>
    <name type="synonym">Caligus salmonis</name>
    <dbReference type="NCBI Taxonomy" id="72036"/>
    <lineage>
        <taxon>Eukaryota</taxon>
        <taxon>Metazoa</taxon>
        <taxon>Ecdysozoa</taxon>
        <taxon>Arthropoda</taxon>
        <taxon>Crustacea</taxon>
        <taxon>Multicrustacea</taxon>
        <taxon>Hexanauplia</taxon>
        <taxon>Copepoda</taxon>
        <taxon>Siphonostomatoida</taxon>
        <taxon>Caligidae</taxon>
        <taxon>Lepeophtheirus</taxon>
    </lineage>
</organism>
<reference evidence="1" key="1">
    <citation type="submission" date="2014-05" db="EMBL/GenBank/DDBJ databases">
        <authorList>
            <person name="Chronopoulou M."/>
        </authorList>
    </citation>
    <scope>NUCLEOTIDE SEQUENCE</scope>
    <source>
        <tissue evidence="1">Whole organism</tissue>
    </source>
</reference>
<evidence type="ECO:0000313" key="1">
    <source>
        <dbReference type="EMBL" id="CDW36760.1"/>
    </source>
</evidence>
<protein>
    <submittedName>
        <fullName evidence="1">Uncharacterized protein</fullName>
    </submittedName>
</protein>